<evidence type="ECO:0000313" key="11">
    <source>
        <dbReference type="Proteomes" id="UP000287401"/>
    </source>
</evidence>
<geneLocation type="plasmid" evidence="7">
    <name>pF1</name>
</geneLocation>
<reference evidence="7 10" key="2">
    <citation type="submission" date="2018-10" db="EMBL/GenBank/DDBJ databases">
        <title>Characterization and genome analysis of a novel bacterium Sphingobium yanoikuyae SJTF8 capable of degrading PAHs.</title>
        <authorList>
            <person name="Yin C."/>
            <person name="Xiong W."/>
            <person name="Liang R."/>
        </authorList>
    </citation>
    <scope>NUCLEOTIDE SEQUENCE [LARGE SCALE GENOMIC DNA]</scope>
    <source>
        <strain evidence="7 10">SJTF8</strain>
        <plasmid evidence="7">pF1</plasmid>
        <plasmid evidence="10">pf1</plasmid>
    </source>
</reference>
<evidence type="ECO:0000313" key="7">
    <source>
        <dbReference type="EMBL" id="AYO75895.1"/>
    </source>
</evidence>
<dbReference type="SUPFAM" id="SSF88946">
    <property type="entry name" value="Sigma2 domain of RNA polymerase sigma factors"/>
    <property type="match status" value="1"/>
</dbReference>
<accession>A0A3G2UM78</accession>
<dbReference type="Proteomes" id="UP000515377">
    <property type="component" value="Plasmid unnamed1"/>
</dbReference>
<dbReference type="GO" id="GO:0006352">
    <property type="term" value="P:DNA-templated transcription initiation"/>
    <property type="evidence" value="ECO:0007669"/>
    <property type="project" value="InterPro"/>
</dbReference>
<dbReference type="PANTHER" id="PTHR43133">
    <property type="entry name" value="RNA POLYMERASE ECF-TYPE SIGMA FACTO"/>
    <property type="match status" value="1"/>
</dbReference>
<dbReference type="InterPro" id="IPR036388">
    <property type="entry name" value="WH-like_DNA-bd_sf"/>
</dbReference>
<keyword evidence="2" id="KW-0805">Transcription regulation</keyword>
<keyword evidence="7" id="KW-0614">Plasmid</keyword>
<reference evidence="9 11" key="1">
    <citation type="submission" date="2018-07" db="EMBL/GenBank/DDBJ databases">
        <title>Genomic and Epidemiologic Investigation of an Indolent Hospital Outbreak.</title>
        <authorList>
            <person name="Johnson R.C."/>
            <person name="Deming C."/>
            <person name="Conlan S."/>
            <person name="Zellmer C.J."/>
            <person name="Michelin A.V."/>
            <person name="Lee-Lin S."/>
            <person name="Thomas P.J."/>
            <person name="Park M."/>
            <person name="Weingarten R.A."/>
            <person name="Less J."/>
            <person name="Dekker J.P."/>
            <person name="Frank K.M."/>
            <person name="Musser K.A."/>
            <person name="Mcquiston J.R."/>
            <person name="Henderson D.K."/>
            <person name="Lau A.F."/>
            <person name="Palmore T.N."/>
            <person name="Segre J.A."/>
        </authorList>
    </citation>
    <scope>NUCLEOTIDE SEQUENCE [LARGE SCALE GENOMIC DNA]</scope>
    <source>
        <strain evidence="9 11">SK-NIH.Env6_1116</strain>
    </source>
</reference>
<protein>
    <submittedName>
        <fullName evidence="7">RNA polymerase sigma factor</fullName>
    </submittedName>
</protein>
<evidence type="ECO:0000313" key="8">
    <source>
        <dbReference type="EMBL" id="QNG49380.1"/>
    </source>
</evidence>
<evidence type="ECO:0000313" key="12">
    <source>
        <dbReference type="Proteomes" id="UP000515377"/>
    </source>
</evidence>
<dbReference type="InterPro" id="IPR013325">
    <property type="entry name" value="RNA_pol_sigma_r2"/>
</dbReference>
<dbReference type="Gene3D" id="1.10.10.10">
    <property type="entry name" value="Winged helix-like DNA-binding domain superfamily/Winged helix DNA-binding domain"/>
    <property type="match status" value="1"/>
</dbReference>
<comment type="similarity">
    <text evidence="1">Belongs to the sigma-70 factor family. ECF subfamily.</text>
</comment>
<dbReference type="InterPro" id="IPR014284">
    <property type="entry name" value="RNA_pol_sigma-70_dom"/>
</dbReference>
<dbReference type="AlphaFoldDB" id="A0A3G2UM78"/>
<dbReference type="InterPro" id="IPR013249">
    <property type="entry name" value="RNA_pol_sigma70_r4_t2"/>
</dbReference>
<feature type="domain" description="RNA polymerase sigma factor 70 region 4 type 2" evidence="6">
    <location>
        <begin position="168"/>
        <end position="217"/>
    </location>
</feature>
<reference evidence="8 12" key="3">
    <citation type="submission" date="2020-07" db="EMBL/GenBank/DDBJ databases">
        <title>Whole genome sequence of Sphingobium yanoikuyae A3.</title>
        <authorList>
            <person name="Han S.-S."/>
        </authorList>
    </citation>
    <scope>NUCLEOTIDE SEQUENCE [LARGE SCALE GENOMIC DNA]</scope>
    <source>
        <strain evidence="8 12">A3</strain>
        <plasmid evidence="8 12">unnamed1</plasmid>
    </source>
</reference>
<evidence type="ECO:0000256" key="3">
    <source>
        <dbReference type="ARBA" id="ARBA00023082"/>
    </source>
</evidence>
<dbReference type="Pfam" id="PF08281">
    <property type="entry name" value="Sigma70_r4_2"/>
    <property type="match status" value="1"/>
</dbReference>
<dbReference type="Proteomes" id="UP000287401">
    <property type="component" value="Unassembled WGS sequence"/>
</dbReference>
<sequence>MAPSTARRCQGEACIGRPYRRRLTVMRQRPPTNVDIVPILSCRLTNRPAHLKGEAAVTWLRDVDRWFIDEILPHRVAFRRQAARLVPTAEAEDLVQEAYARAINASHHREIVNPRSFVLTIIRNLAHERHRRATVVRFEHLADMEAMEIADSAPDQFAVLSGNMELARLIALMEQLPPQARAVVKMRRIEGLLPGDIAVRMGLSVSTVEKHLAKGLAILAYAMQEAPPQEERAPFSRLWQRHRHQRK</sequence>
<evidence type="ECO:0000259" key="5">
    <source>
        <dbReference type="Pfam" id="PF04542"/>
    </source>
</evidence>
<dbReference type="RefSeq" id="WP_122129196.1">
    <property type="nucleotide sequence ID" value="NZ_CP139980.1"/>
</dbReference>
<dbReference type="EMBL" id="QRAL01000077">
    <property type="protein sequence ID" value="RSU45591.1"/>
    <property type="molecule type" value="Genomic_DNA"/>
</dbReference>
<dbReference type="EMBL" id="CP033227">
    <property type="protein sequence ID" value="AYO75895.1"/>
    <property type="molecule type" value="Genomic_DNA"/>
</dbReference>
<evidence type="ECO:0000256" key="1">
    <source>
        <dbReference type="ARBA" id="ARBA00010641"/>
    </source>
</evidence>
<dbReference type="InterPro" id="IPR013324">
    <property type="entry name" value="RNA_pol_sigma_r3/r4-like"/>
</dbReference>
<dbReference type="SUPFAM" id="SSF88659">
    <property type="entry name" value="Sigma3 and sigma4 domains of RNA polymerase sigma factors"/>
    <property type="match status" value="1"/>
</dbReference>
<evidence type="ECO:0000259" key="6">
    <source>
        <dbReference type="Pfam" id="PF08281"/>
    </source>
</evidence>
<dbReference type="Gene3D" id="1.10.1740.10">
    <property type="match status" value="1"/>
</dbReference>
<dbReference type="InterPro" id="IPR007627">
    <property type="entry name" value="RNA_pol_sigma70_r2"/>
</dbReference>
<geneLocation type="plasmid" evidence="8 12">
    <name>unnamed1</name>
</geneLocation>
<keyword evidence="4" id="KW-0804">Transcription</keyword>
<evidence type="ECO:0000256" key="4">
    <source>
        <dbReference type="ARBA" id="ARBA00023163"/>
    </source>
</evidence>
<evidence type="ECO:0000313" key="9">
    <source>
        <dbReference type="EMBL" id="RSU45591.1"/>
    </source>
</evidence>
<name>A0A3G2UM78_SPHYA</name>
<dbReference type="GO" id="GO:0016987">
    <property type="term" value="F:sigma factor activity"/>
    <property type="evidence" value="ECO:0007669"/>
    <property type="project" value="UniProtKB-KW"/>
</dbReference>
<organism evidence="7 10">
    <name type="scientific">Sphingobium yanoikuyae</name>
    <name type="common">Sphingomonas yanoikuyae</name>
    <dbReference type="NCBI Taxonomy" id="13690"/>
    <lineage>
        <taxon>Bacteria</taxon>
        <taxon>Pseudomonadati</taxon>
        <taxon>Pseudomonadota</taxon>
        <taxon>Alphaproteobacteria</taxon>
        <taxon>Sphingomonadales</taxon>
        <taxon>Sphingomonadaceae</taxon>
        <taxon>Sphingobium</taxon>
    </lineage>
</organism>
<dbReference type="GO" id="GO:0003677">
    <property type="term" value="F:DNA binding"/>
    <property type="evidence" value="ECO:0007669"/>
    <property type="project" value="InterPro"/>
</dbReference>
<evidence type="ECO:0000313" key="10">
    <source>
        <dbReference type="Proteomes" id="UP000280708"/>
    </source>
</evidence>
<dbReference type="InterPro" id="IPR039425">
    <property type="entry name" value="RNA_pol_sigma-70-like"/>
</dbReference>
<evidence type="ECO:0000256" key="2">
    <source>
        <dbReference type="ARBA" id="ARBA00023015"/>
    </source>
</evidence>
<dbReference type="Proteomes" id="UP000280708">
    <property type="component" value="Plasmid pF1"/>
</dbReference>
<proteinExistence type="inferred from homology"/>
<geneLocation type="plasmid" evidence="10">
    <name>pf1</name>
</geneLocation>
<dbReference type="EMBL" id="CP060123">
    <property type="protein sequence ID" value="QNG49380.1"/>
    <property type="molecule type" value="Genomic_DNA"/>
</dbReference>
<dbReference type="PANTHER" id="PTHR43133:SF63">
    <property type="entry name" value="RNA POLYMERASE SIGMA FACTOR FECI-RELATED"/>
    <property type="match status" value="1"/>
</dbReference>
<keyword evidence="3" id="KW-0731">Sigma factor</keyword>
<dbReference type="NCBIfam" id="TIGR02937">
    <property type="entry name" value="sigma70-ECF"/>
    <property type="match status" value="1"/>
</dbReference>
<gene>
    <name evidence="9" type="ORF">DAH51_27450</name>
    <name evidence="7" type="ORF">EBF16_01500</name>
    <name evidence="8" type="ORF">H3V42_31475</name>
</gene>
<feature type="domain" description="RNA polymerase sigma-70 region 2" evidence="5">
    <location>
        <begin position="78"/>
        <end position="133"/>
    </location>
</feature>
<dbReference type="Pfam" id="PF04542">
    <property type="entry name" value="Sigma70_r2"/>
    <property type="match status" value="1"/>
</dbReference>